<evidence type="ECO:0000313" key="2">
    <source>
        <dbReference type="EMBL" id="GIY34538.1"/>
    </source>
</evidence>
<organism evidence="2 3">
    <name type="scientific">Caerostris darwini</name>
    <dbReference type="NCBI Taxonomy" id="1538125"/>
    <lineage>
        <taxon>Eukaryota</taxon>
        <taxon>Metazoa</taxon>
        <taxon>Ecdysozoa</taxon>
        <taxon>Arthropoda</taxon>
        <taxon>Chelicerata</taxon>
        <taxon>Arachnida</taxon>
        <taxon>Araneae</taxon>
        <taxon>Araneomorphae</taxon>
        <taxon>Entelegynae</taxon>
        <taxon>Araneoidea</taxon>
        <taxon>Araneidae</taxon>
        <taxon>Caerostris</taxon>
    </lineage>
</organism>
<protein>
    <submittedName>
        <fullName evidence="2">Uncharacterized protein</fullName>
    </submittedName>
</protein>
<sequence length="103" mass="11816">MRDERQNSHIILVRLAKVEEAFDLLKQSNESSKKTKRSRKMVPTICKRNETSNSYDVLEVEEITIDDLSNDITSAPSMQNSVNNDISGMNSMHIDEEFPTLEK</sequence>
<accession>A0AAV4SJD4</accession>
<evidence type="ECO:0000313" key="3">
    <source>
        <dbReference type="Proteomes" id="UP001054837"/>
    </source>
</evidence>
<feature type="compositionally biased region" description="Basic and acidic residues" evidence="1">
    <location>
        <begin position="93"/>
        <end position="103"/>
    </location>
</feature>
<dbReference type="EMBL" id="BPLQ01008077">
    <property type="protein sequence ID" value="GIY34538.1"/>
    <property type="molecule type" value="Genomic_DNA"/>
</dbReference>
<reference evidence="2 3" key="1">
    <citation type="submission" date="2021-06" db="EMBL/GenBank/DDBJ databases">
        <title>Caerostris darwini draft genome.</title>
        <authorList>
            <person name="Kono N."/>
            <person name="Arakawa K."/>
        </authorList>
    </citation>
    <scope>NUCLEOTIDE SEQUENCE [LARGE SCALE GENOMIC DNA]</scope>
</reference>
<evidence type="ECO:0000256" key="1">
    <source>
        <dbReference type="SAM" id="MobiDB-lite"/>
    </source>
</evidence>
<comment type="caution">
    <text evidence="2">The sequence shown here is derived from an EMBL/GenBank/DDBJ whole genome shotgun (WGS) entry which is preliminary data.</text>
</comment>
<proteinExistence type="predicted"/>
<feature type="region of interest" description="Disordered" evidence="1">
    <location>
        <begin position="26"/>
        <end position="45"/>
    </location>
</feature>
<keyword evidence="3" id="KW-1185">Reference proteome</keyword>
<feature type="region of interest" description="Disordered" evidence="1">
    <location>
        <begin position="71"/>
        <end position="103"/>
    </location>
</feature>
<feature type="compositionally biased region" description="Polar residues" evidence="1">
    <location>
        <begin position="71"/>
        <end position="90"/>
    </location>
</feature>
<dbReference type="Proteomes" id="UP001054837">
    <property type="component" value="Unassembled WGS sequence"/>
</dbReference>
<gene>
    <name evidence="2" type="ORF">CDAR_554401</name>
</gene>
<name>A0AAV4SJD4_9ARAC</name>
<dbReference type="AlphaFoldDB" id="A0AAV4SJD4"/>